<feature type="transmembrane region" description="Helical" evidence="7">
    <location>
        <begin position="227"/>
        <end position="254"/>
    </location>
</feature>
<dbReference type="SUPFAM" id="SSF52540">
    <property type="entry name" value="P-loop containing nucleoside triphosphate hydrolases"/>
    <property type="match status" value="1"/>
</dbReference>
<evidence type="ECO:0000256" key="1">
    <source>
        <dbReference type="ARBA" id="ARBA00004651"/>
    </source>
</evidence>
<dbReference type="InterPro" id="IPR052923">
    <property type="entry name" value="UPF0718"/>
</dbReference>
<keyword evidence="4 7" id="KW-0812">Transmembrane</keyword>
<evidence type="ECO:0000256" key="7">
    <source>
        <dbReference type="SAM" id="Phobius"/>
    </source>
</evidence>
<organism evidence="9 10">
    <name type="scientific">Faecalicatena contorta</name>
    <dbReference type="NCBI Taxonomy" id="39482"/>
    <lineage>
        <taxon>Bacteria</taxon>
        <taxon>Bacillati</taxon>
        <taxon>Bacillota</taxon>
        <taxon>Clostridia</taxon>
        <taxon>Lachnospirales</taxon>
        <taxon>Lachnospiraceae</taxon>
        <taxon>Faecalicatena</taxon>
    </lineage>
</organism>
<feature type="transmembrane region" description="Helical" evidence="7">
    <location>
        <begin position="431"/>
        <end position="449"/>
    </location>
</feature>
<dbReference type="InterPro" id="IPR005524">
    <property type="entry name" value="DUF318"/>
</dbReference>
<dbReference type="PANTHER" id="PTHR34184">
    <property type="entry name" value="UPF0718 PROTEIN YCGR"/>
    <property type="match status" value="1"/>
</dbReference>
<evidence type="ECO:0000313" key="10">
    <source>
        <dbReference type="Proteomes" id="UP000254051"/>
    </source>
</evidence>
<dbReference type="PANTHER" id="PTHR34184:SF4">
    <property type="entry name" value="UPF0718 PROTEIN YCGR"/>
    <property type="match status" value="1"/>
</dbReference>
<feature type="domain" description="CobW/HypB/UreG nucleotide-binding" evidence="8">
    <location>
        <begin position="4"/>
        <end position="158"/>
    </location>
</feature>
<feature type="transmembrane region" description="Helical" evidence="7">
    <location>
        <begin position="406"/>
        <end position="425"/>
    </location>
</feature>
<comment type="subcellular location">
    <subcellularLocation>
        <location evidence="1">Cell membrane</location>
        <topology evidence="1">Multi-pass membrane protein</topology>
    </subcellularLocation>
</comment>
<keyword evidence="3" id="KW-1003">Cell membrane</keyword>
<dbReference type="Proteomes" id="UP000254051">
    <property type="component" value="Unassembled WGS sequence"/>
</dbReference>
<evidence type="ECO:0000313" key="9">
    <source>
        <dbReference type="EMBL" id="SUQ13964.1"/>
    </source>
</evidence>
<evidence type="ECO:0000259" key="8">
    <source>
        <dbReference type="Pfam" id="PF02492"/>
    </source>
</evidence>
<evidence type="ECO:0000256" key="4">
    <source>
        <dbReference type="ARBA" id="ARBA00022692"/>
    </source>
</evidence>
<comment type="similarity">
    <text evidence="2">Belongs to the UPF0718 family.</text>
</comment>
<dbReference type="Pfam" id="PF03773">
    <property type="entry name" value="ArsP_1"/>
    <property type="match status" value="1"/>
</dbReference>
<reference evidence="10" key="1">
    <citation type="submission" date="2017-07" db="EMBL/GenBank/DDBJ databases">
        <authorList>
            <person name="Varghese N."/>
            <person name="Submissions S."/>
        </authorList>
    </citation>
    <scope>NUCLEOTIDE SEQUENCE [LARGE SCALE GENOMIC DNA]</scope>
    <source>
        <strain evidence="10">NLAE-zl-C134</strain>
    </source>
</reference>
<keyword evidence="6 7" id="KW-0472">Membrane</keyword>
<evidence type="ECO:0000256" key="3">
    <source>
        <dbReference type="ARBA" id="ARBA00022475"/>
    </source>
</evidence>
<proteinExistence type="inferred from homology"/>
<keyword evidence="5 7" id="KW-1133">Transmembrane helix</keyword>
<evidence type="ECO:0000256" key="5">
    <source>
        <dbReference type="ARBA" id="ARBA00022989"/>
    </source>
</evidence>
<evidence type="ECO:0000256" key="2">
    <source>
        <dbReference type="ARBA" id="ARBA00006386"/>
    </source>
</evidence>
<gene>
    <name evidence="9" type="ORF">SAMN05216529_104278</name>
</gene>
<protein>
    <recommendedName>
        <fullName evidence="8">CobW/HypB/UreG nucleotide-binding domain-containing protein</fullName>
    </recommendedName>
</protein>
<keyword evidence="10" id="KW-1185">Reference proteome</keyword>
<evidence type="ECO:0000256" key="6">
    <source>
        <dbReference type="ARBA" id="ARBA00023136"/>
    </source>
</evidence>
<accession>A0A315ZY06</accession>
<feature type="transmembrane region" description="Helical" evidence="7">
    <location>
        <begin position="496"/>
        <end position="518"/>
    </location>
</feature>
<name>A0A315ZY06_9FIRM</name>
<feature type="transmembrane region" description="Helical" evidence="7">
    <location>
        <begin position="456"/>
        <end position="476"/>
    </location>
</feature>
<feature type="transmembrane region" description="Helical" evidence="7">
    <location>
        <begin position="195"/>
        <end position="215"/>
    </location>
</feature>
<dbReference type="AlphaFoldDB" id="A0A315ZY06"/>
<dbReference type="Pfam" id="PF02492">
    <property type="entry name" value="cobW"/>
    <property type="match status" value="1"/>
</dbReference>
<dbReference type="Gene3D" id="3.40.50.300">
    <property type="entry name" value="P-loop containing nucleotide triphosphate hydrolases"/>
    <property type="match status" value="1"/>
</dbReference>
<feature type="transmembrane region" description="Helical" evidence="7">
    <location>
        <begin position="266"/>
        <end position="288"/>
    </location>
</feature>
<sequence>MTTPIYVVSGFLGSGKTTFLSKILSSYQKEVLIIQFEDGEEELDTNLTNTGGLHLMCWTKEELEKDYEHVISEITKEIEAHEYHEIWVEWNGMEAFSKLERIFLQLRMLPYSYIEKVIYLADVQQAEILLGQTGEGPMSQVASSDIVFVRNEKNIKDINKFKQKLKSISSSLDIRLLPQESIEKEAIKRKFNPNIIWAEIILLAGVLFFFMLPFLEQRGIPVNAVLTMFMGVFLQGVPFLLLGVLLSAAIQIFVPKEWIEKVFPKSPVLGMAAGLAAGFFLPVCDCASIPVFKSLLKKGVALPAAVCFMTASPIVNPVVLISTYYAFNNDIRAVFYRTGLGLICSFLIGLSFLIKKPADFLKEGTETFSYCTCGCYEESETGKGIWGKSQLFLRHAQLEFYDVGKYLLIGIFISSLFQTANLAGLKNLGNSSMPIALFAMILLSFLLSLCSSSDAVVARSLSGTFSFVPMLGFLVFGPMMDIKNVMMLKGYFKGKFVLRLAVTALLVCYAAVLIFGLLGGGMVI</sequence>
<dbReference type="EMBL" id="UHJJ01000004">
    <property type="protein sequence ID" value="SUQ13964.1"/>
    <property type="molecule type" value="Genomic_DNA"/>
</dbReference>
<feature type="transmembrane region" description="Helical" evidence="7">
    <location>
        <begin position="333"/>
        <end position="354"/>
    </location>
</feature>
<dbReference type="InterPro" id="IPR003495">
    <property type="entry name" value="CobW/HypB/UreG_nucleotide-bd"/>
</dbReference>
<dbReference type="GO" id="GO:0005886">
    <property type="term" value="C:plasma membrane"/>
    <property type="evidence" value="ECO:0007669"/>
    <property type="project" value="UniProtKB-SubCell"/>
</dbReference>
<dbReference type="InterPro" id="IPR027417">
    <property type="entry name" value="P-loop_NTPase"/>
</dbReference>
<feature type="transmembrane region" description="Helical" evidence="7">
    <location>
        <begin position="300"/>
        <end position="327"/>
    </location>
</feature>